<feature type="non-terminal residue" evidence="1">
    <location>
        <position position="39"/>
    </location>
</feature>
<sequence length="39" mass="4744">MIVADIQKNSLKEQRLQFIRNHQQAFDVEPIYPLRLFED</sequence>
<dbReference type="Pfam" id="PF19156">
    <property type="entry name" value="DUF5838"/>
    <property type="match status" value="1"/>
</dbReference>
<gene>
    <name evidence="2" type="ORF">EWV92_05350</name>
    <name evidence="1" type="ORF">EWV92_20060</name>
</gene>
<evidence type="ECO:0000313" key="2">
    <source>
        <dbReference type="EMBL" id="TRU40334.1"/>
    </source>
</evidence>
<dbReference type="EMBL" id="SFBI01000184">
    <property type="protein sequence ID" value="TRU31677.1"/>
    <property type="molecule type" value="Genomic_DNA"/>
</dbReference>
<dbReference type="EMBL" id="SFBI01000052">
    <property type="protein sequence ID" value="TRU40334.1"/>
    <property type="molecule type" value="Genomic_DNA"/>
</dbReference>
<comment type="caution">
    <text evidence="1">The sequence shown here is derived from an EMBL/GenBank/DDBJ whole genome shotgun (WGS) entry which is preliminary data.</text>
</comment>
<accession>A0A552EB05</accession>
<dbReference type="InterPro" id="IPR031037">
    <property type="entry name" value="Preny_LynF_TruF"/>
</dbReference>
<dbReference type="AlphaFoldDB" id="A0A552EB05"/>
<proteinExistence type="predicted"/>
<name>A0A552EB05_MICAE</name>
<organism evidence="1 3">
    <name type="scientific">Microcystis aeruginosa Ma_MB_S_20031200_S102</name>
    <dbReference type="NCBI Taxonomy" id="2486254"/>
    <lineage>
        <taxon>Bacteria</taxon>
        <taxon>Bacillati</taxon>
        <taxon>Cyanobacteriota</taxon>
        <taxon>Cyanophyceae</taxon>
        <taxon>Oscillatoriophycideae</taxon>
        <taxon>Chroococcales</taxon>
        <taxon>Microcystaceae</taxon>
        <taxon>Microcystis</taxon>
    </lineage>
</organism>
<evidence type="ECO:0000313" key="1">
    <source>
        <dbReference type="EMBL" id="TRU31677.1"/>
    </source>
</evidence>
<dbReference type="Proteomes" id="UP000317708">
    <property type="component" value="Unassembled WGS sequence"/>
</dbReference>
<protein>
    <submittedName>
        <fullName evidence="1">Anacyclamide synthesis protein AcyF</fullName>
    </submittedName>
</protein>
<reference evidence="1 3" key="1">
    <citation type="submission" date="2019-01" db="EMBL/GenBank/DDBJ databases">
        <title>Coherence of Microcystis species and biogeography revealed through population genomics.</title>
        <authorList>
            <person name="Perez-Carrascal O.M."/>
            <person name="Terrat Y."/>
            <person name="Giani A."/>
            <person name="Fortin N."/>
            <person name="Tromas N."/>
            <person name="Shapiro B.J."/>
        </authorList>
    </citation>
    <scope>NUCLEOTIDE SEQUENCE [LARGE SCALE GENOMIC DNA]</scope>
    <source>
        <strain evidence="1">Ma_MB_S_20031200_S102</strain>
    </source>
</reference>
<evidence type="ECO:0000313" key="3">
    <source>
        <dbReference type="Proteomes" id="UP000317708"/>
    </source>
</evidence>